<reference evidence="2" key="1">
    <citation type="journal article" date="2018" name="DNA Res.">
        <title>Multiple hybrid de novo genome assembly of finger millet, an orphan allotetraploid crop.</title>
        <authorList>
            <person name="Hatakeyama M."/>
            <person name="Aluri S."/>
            <person name="Balachadran M.T."/>
            <person name="Sivarajan S.R."/>
            <person name="Patrignani A."/>
            <person name="Gruter S."/>
            <person name="Poveda L."/>
            <person name="Shimizu-Inatsugi R."/>
            <person name="Baeten J."/>
            <person name="Francoijs K.J."/>
            <person name="Nataraja K.N."/>
            <person name="Reddy Y.A.N."/>
            <person name="Phadnis S."/>
            <person name="Ravikumar R.L."/>
            <person name="Schlapbach R."/>
            <person name="Sreeman S.M."/>
            <person name="Shimizu K.K."/>
        </authorList>
    </citation>
    <scope>NUCLEOTIDE SEQUENCE</scope>
</reference>
<dbReference type="AlphaFoldDB" id="A0AAV5EQM9"/>
<reference evidence="2" key="2">
    <citation type="submission" date="2021-12" db="EMBL/GenBank/DDBJ databases">
        <title>Resequencing data analysis of finger millet.</title>
        <authorList>
            <person name="Hatakeyama M."/>
            <person name="Aluri S."/>
            <person name="Balachadran M.T."/>
            <person name="Sivarajan S.R."/>
            <person name="Poveda L."/>
            <person name="Shimizu-Inatsugi R."/>
            <person name="Schlapbach R."/>
            <person name="Sreeman S.M."/>
            <person name="Shimizu K.K."/>
        </authorList>
    </citation>
    <scope>NUCLEOTIDE SEQUENCE</scope>
</reference>
<keyword evidence="3" id="KW-1185">Reference proteome</keyword>
<organism evidence="2 3">
    <name type="scientific">Eleusine coracana subsp. coracana</name>
    <dbReference type="NCBI Taxonomy" id="191504"/>
    <lineage>
        <taxon>Eukaryota</taxon>
        <taxon>Viridiplantae</taxon>
        <taxon>Streptophyta</taxon>
        <taxon>Embryophyta</taxon>
        <taxon>Tracheophyta</taxon>
        <taxon>Spermatophyta</taxon>
        <taxon>Magnoliopsida</taxon>
        <taxon>Liliopsida</taxon>
        <taxon>Poales</taxon>
        <taxon>Poaceae</taxon>
        <taxon>PACMAD clade</taxon>
        <taxon>Chloridoideae</taxon>
        <taxon>Cynodonteae</taxon>
        <taxon>Eleusininae</taxon>
        <taxon>Eleusine</taxon>
    </lineage>
</organism>
<evidence type="ECO:0000313" key="3">
    <source>
        <dbReference type="Proteomes" id="UP001054889"/>
    </source>
</evidence>
<accession>A0AAV5EQM9</accession>
<evidence type="ECO:0000313" key="2">
    <source>
        <dbReference type="EMBL" id="GJN24742.1"/>
    </source>
</evidence>
<feature type="compositionally biased region" description="Gly residues" evidence="1">
    <location>
        <begin position="20"/>
        <end position="31"/>
    </location>
</feature>
<gene>
    <name evidence="2" type="primary">gb12501</name>
    <name evidence="2" type="ORF">PR202_gb12501</name>
</gene>
<evidence type="ECO:0000256" key="1">
    <source>
        <dbReference type="SAM" id="MobiDB-lite"/>
    </source>
</evidence>
<comment type="caution">
    <text evidence="2">The sequence shown here is derived from an EMBL/GenBank/DDBJ whole genome shotgun (WGS) entry which is preliminary data.</text>
</comment>
<sequence>MAEEAGGGGGGERRRAAVARGGGGVRGGAVGRSGAPPSCAKEGATGRDDSGGGRRGKMRRATVARGERHDGVRRCAAVACEVTAPPSRAAICKEEEVAGWAVGEKRRARRMEGDKVIKADTIEEATEQILNELKEDPNTSRSINTRNNVIYFDGWDGLGASAVLRTVAQRLTPTSKEKSASAGGIVPAGLEFDKVVHIDCSKWESRRALQRVVAEQLELPADVTKVFDRQDEDDDFRGVAQDSRAEVEQVTRVMYQHMQKLNQRLLVIFHNGSSEEIDLASVCGLPLSGYSTSKVLWTFQGRFRLKPRVKVDSALKIIGTTDAFTSVDADKLDPHELWSYLVFKEAEEIVATHKIITGPRCIIYQPSQVVECLFYLLELCRIRHQSIDYDLATHSTNYWMCDGIIKQLELGEREPSMALMMTVMDCGELLMLCRVKCNWR</sequence>
<dbReference type="EMBL" id="BQKI01000077">
    <property type="protein sequence ID" value="GJN24742.1"/>
    <property type="molecule type" value="Genomic_DNA"/>
</dbReference>
<proteinExistence type="predicted"/>
<feature type="region of interest" description="Disordered" evidence="1">
    <location>
        <begin position="1"/>
        <end position="61"/>
    </location>
</feature>
<protein>
    <submittedName>
        <fullName evidence="2">Uncharacterized protein</fullName>
    </submittedName>
</protein>
<name>A0AAV5EQM9_ELECO</name>
<feature type="compositionally biased region" description="Gly residues" evidence="1">
    <location>
        <begin position="1"/>
        <end position="10"/>
    </location>
</feature>
<dbReference type="Proteomes" id="UP001054889">
    <property type="component" value="Unassembled WGS sequence"/>
</dbReference>